<proteinExistence type="predicted"/>
<dbReference type="Gene3D" id="3.90.79.10">
    <property type="entry name" value="Nucleoside Triphosphate Pyrophosphohydrolase"/>
    <property type="match status" value="1"/>
</dbReference>
<organism evidence="2 3">
    <name type="scientific">Paenibacillus pinisoli</name>
    <dbReference type="NCBI Taxonomy" id="1276110"/>
    <lineage>
        <taxon>Bacteria</taxon>
        <taxon>Bacillati</taxon>
        <taxon>Bacillota</taxon>
        <taxon>Bacilli</taxon>
        <taxon>Bacillales</taxon>
        <taxon>Paenibacillaceae</taxon>
        <taxon>Paenibacillus</taxon>
    </lineage>
</organism>
<dbReference type="EMBL" id="QXQB01000007">
    <property type="protein sequence ID" value="RJX37170.1"/>
    <property type="molecule type" value="Genomic_DNA"/>
</dbReference>
<keyword evidence="3" id="KW-1185">Reference proteome</keyword>
<dbReference type="InterPro" id="IPR000086">
    <property type="entry name" value="NUDIX_hydrolase_dom"/>
</dbReference>
<dbReference type="AlphaFoldDB" id="A0A3A6PBG0"/>
<dbReference type="Pfam" id="PF00293">
    <property type="entry name" value="NUDIX"/>
    <property type="match status" value="1"/>
</dbReference>
<accession>A0A3A6PBG0</accession>
<gene>
    <name evidence="2" type="ORF">D3P09_25030</name>
</gene>
<sequence length="168" mass="18810">MATTIYADWGGHYVKLTWLPGINSPDPALVTSVHGVCIDQGKIMLVHVTGRGFNLPGGHVEEGESPEETVIRECMEEGYVKCANPRLIGAIQVSHEENPKFDPNGRYPLIGYQLFYQADVAECLPYLREHECTSRIWVEPQLSAYVMEDHNLAYLIVEEAVRHADALT</sequence>
<dbReference type="Proteomes" id="UP000267798">
    <property type="component" value="Unassembled WGS sequence"/>
</dbReference>
<comment type="caution">
    <text evidence="2">The sequence shown here is derived from an EMBL/GenBank/DDBJ whole genome shotgun (WGS) entry which is preliminary data.</text>
</comment>
<dbReference type="OrthoDB" id="9804442at2"/>
<reference evidence="2 3" key="1">
    <citation type="submission" date="2018-09" db="EMBL/GenBank/DDBJ databases">
        <title>Paenibacillus aracenensis nov. sp. isolated from a cave in southern Spain.</title>
        <authorList>
            <person name="Jurado V."/>
            <person name="Gutierrez-Patricio S."/>
            <person name="Gonzalez-Pimentel J.L."/>
            <person name="Miller A.Z."/>
            <person name="Laiz L."/>
            <person name="Saiz-Jimenez C."/>
        </authorList>
    </citation>
    <scope>NUCLEOTIDE SEQUENCE [LARGE SCALE GENOMIC DNA]</scope>
    <source>
        <strain evidence="2 3">JCM 19203</strain>
    </source>
</reference>
<dbReference type="RefSeq" id="WP_120114167.1">
    <property type="nucleotide sequence ID" value="NZ_QXQB01000007.1"/>
</dbReference>
<dbReference type="CDD" id="cd02883">
    <property type="entry name" value="NUDIX_Hydrolase"/>
    <property type="match status" value="1"/>
</dbReference>
<dbReference type="InterPro" id="IPR015797">
    <property type="entry name" value="NUDIX_hydrolase-like_dom_sf"/>
</dbReference>
<evidence type="ECO:0000313" key="2">
    <source>
        <dbReference type="EMBL" id="RJX37170.1"/>
    </source>
</evidence>
<dbReference type="SUPFAM" id="SSF55811">
    <property type="entry name" value="Nudix"/>
    <property type="match status" value="1"/>
</dbReference>
<dbReference type="PROSITE" id="PS51462">
    <property type="entry name" value="NUDIX"/>
    <property type="match status" value="1"/>
</dbReference>
<evidence type="ECO:0000259" key="1">
    <source>
        <dbReference type="PROSITE" id="PS51462"/>
    </source>
</evidence>
<name>A0A3A6PBG0_9BACL</name>
<evidence type="ECO:0000313" key="3">
    <source>
        <dbReference type="Proteomes" id="UP000267798"/>
    </source>
</evidence>
<protein>
    <submittedName>
        <fullName evidence="2">NUDIX domain-containing protein</fullName>
    </submittedName>
</protein>
<feature type="domain" description="Nudix hydrolase" evidence="1">
    <location>
        <begin position="28"/>
        <end position="160"/>
    </location>
</feature>